<keyword evidence="5 14" id="KW-0812">Transmembrane</keyword>
<dbReference type="STRING" id="74031.SAMN04488077_11742"/>
<evidence type="ECO:0000256" key="12">
    <source>
        <dbReference type="ARBA" id="ARBA00024688"/>
    </source>
</evidence>
<dbReference type="InterPro" id="IPR011759">
    <property type="entry name" value="Cyt_c_oxidase_su2_TM_dom"/>
</dbReference>
<keyword evidence="6 15" id="KW-0479">Metal-binding</keyword>
<dbReference type="Pfam" id="PF02790">
    <property type="entry name" value="COX2_TM"/>
    <property type="match status" value="1"/>
</dbReference>
<dbReference type="RefSeq" id="WP_050664210.1">
    <property type="nucleotide sequence ID" value="NZ_CP118494.1"/>
</dbReference>
<dbReference type="InterPro" id="IPR001505">
    <property type="entry name" value="Copper_CuA"/>
</dbReference>
<dbReference type="Gene3D" id="2.60.40.420">
    <property type="entry name" value="Cupredoxins - blue copper proteins"/>
    <property type="match status" value="1"/>
</dbReference>
<evidence type="ECO:0000256" key="14">
    <source>
        <dbReference type="RuleBase" id="RU000456"/>
    </source>
</evidence>
<keyword evidence="21" id="KW-1185">Reference proteome</keyword>
<dbReference type="PATRIC" id="fig|74031.6.peg.3454"/>
<keyword evidence="10 15" id="KW-0186">Copper</keyword>
<protein>
    <recommendedName>
        <fullName evidence="15">Cytochrome c oxidase subunit 2</fullName>
        <ecNumber evidence="15">7.1.1.9</ecNumber>
    </recommendedName>
</protein>
<evidence type="ECO:0000259" key="18">
    <source>
        <dbReference type="PROSITE" id="PS50857"/>
    </source>
</evidence>
<keyword evidence="7" id="KW-1278">Translocase</keyword>
<dbReference type="EMBL" id="LGVV01000071">
    <property type="protein sequence ID" value="KNX40071.1"/>
    <property type="molecule type" value="Genomic_DNA"/>
</dbReference>
<organism evidence="20 21">
    <name type="scientific">Roseovarius tolerans</name>
    <dbReference type="NCBI Taxonomy" id="74031"/>
    <lineage>
        <taxon>Bacteria</taxon>
        <taxon>Pseudomonadati</taxon>
        <taxon>Pseudomonadota</taxon>
        <taxon>Alphaproteobacteria</taxon>
        <taxon>Rhodobacterales</taxon>
        <taxon>Roseobacteraceae</taxon>
        <taxon>Roseovarius</taxon>
    </lineage>
</organism>
<keyword evidence="17" id="KW-0732">Signal</keyword>
<evidence type="ECO:0000256" key="5">
    <source>
        <dbReference type="ARBA" id="ARBA00022692"/>
    </source>
</evidence>
<dbReference type="InterPro" id="IPR002429">
    <property type="entry name" value="CcO_II-like_C"/>
</dbReference>
<dbReference type="PROSITE" id="PS00078">
    <property type="entry name" value="COX2"/>
    <property type="match status" value="1"/>
</dbReference>
<dbReference type="Pfam" id="PF00116">
    <property type="entry name" value="COX2"/>
    <property type="match status" value="1"/>
</dbReference>
<evidence type="ECO:0000313" key="21">
    <source>
        <dbReference type="Proteomes" id="UP000037046"/>
    </source>
</evidence>
<keyword evidence="9 16" id="KW-1133">Transmembrane helix</keyword>
<feature type="transmembrane region" description="Helical" evidence="16">
    <location>
        <begin position="97"/>
        <end position="119"/>
    </location>
</feature>
<dbReference type="SUPFAM" id="SSF49503">
    <property type="entry name" value="Cupredoxins"/>
    <property type="match status" value="1"/>
</dbReference>
<dbReference type="PROSITE" id="PS50857">
    <property type="entry name" value="COX2_CUA"/>
    <property type="match status" value="1"/>
</dbReference>
<name>A0A0L6CQR5_9RHOB</name>
<dbReference type="NCBIfam" id="TIGR02866">
    <property type="entry name" value="CoxB"/>
    <property type="match status" value="1"/>
</dbReference>
<dbReference type="PROSITE" id="PS50999">
    <property type="entry name" value="COX2_TM"/>
    <property type="match status" value="1"/>
</dbReference>
<evidence type="ECO:0000256" key="3">
    <source>
        <dbReference type="ARBA" id="ARBA00022448"/>
    </source>
</evidence>
<dbReference type="PRINTS" id="PR01166">
    <property type="entry name" value="CYCOXIDASEII"/>
</dbReference>
<feature type="signal peptide" evidence="17">
    <location>
        <begin position="1"/>
        <end position="21"/>
    </location>
</feature>
<evidence type="ECO:0000256" key="8">
    <source>
        <dbReference type="ARBA" id="ARBA00022982"/>
    </source>
</evidence>
<dbReference type="GO" id="GO:0042773">
    <property type="term" value="P:ATP synthesis coupled electron transport"/>
    <property type="evidence" value="ECO:0007669"/>
    <property type="project" value="TreeGrafter"/>
</dbReference>
<accession>A0A0L6CQR5</accession>
<dbReference type="SUPFAM" id="SSF81464">
    <property type="entry name" value="Cytochrome c oxidase subunit II-like, transmembrane region"/>
    <property type="match status" value="1"/>
</dbReference>
<proteinExistence type="inferred from homology"/>
<feature type="domain" description="Cytochrome oxidase subunit II copper A binding" evidence="18">
    <location>
        <begin position="126"/>
        <end position="276"/>
    </location>
</feature>
<gene>
    <name evidence="20" type="primary">ctaC</name>
    <name evidence="20" type="ORF">ROTO_33760</name>
</gene>
<comment type="similarity">
    <text evidence="2 14">Belongs to the cytochrome c oxidase subunit 2 family.</text>
</comment>
<dbReference type="AlphaFoldDB" id="A0A0L6CQR5"/>
<dbReference type="GO" id="GO:0005507">
    <property type="term" value="F:copper ion binding"/>
    <property type="evidence" value="ECO:0007669"/>
    <property type="project" value="InterPro"/>
</dbReference>
<reference evidence="21" key="1">
    <citation type="submission" date="2015-07" db="EMBL/GenBank/DDBJ databases">
        <title>Draft Genome Sequence of Roseovarius tolerans EL-164, a producer of N-Acylated Alanine Methyl Esters (NAMEs).</title>
        <authorList>
            <person name="Voget S."/>
            <person name="Bruns H."/>
            <person name="Wagner-Doebler I."/>
            <person name="Schulz S."/>
            <person name="Daniel R."/>
        </authorList>
    </citation>
    <scope>NUCLEOTIDE SEQUENCE [LARGE SCALE GENOMIC DNA]</scope>
    <source>
        <strain evidence="21">EL-164</strain>
    </source>
</reference>
<evidence type="ECO:0000256" key="13">
    <source>
        <dbReference type="ARBA" id="ARBA00047816"/>
    </source>
</evidence>
<dbReference type="InterPro" id="IPR045187">
    <property type="entry name" value="CcO_II"/>
</dbReference>
<feature type="domain" description="Cytochrome oxidase subunit II transmembrane region profile" evidence="19">
    <location>
        <begin position="30"/>
        <end position="125"/>
    </location>
</feature>
<feature type="chain" id="PRO_5005562756" description="Cytochrome c oxidase subunit 2" evidence="17">
    <location>
        <begin position="22"/>
        <end position="294"/>
    </location>
</feature>
<evidence type="ECO:0000256" key="6">
    <source>
        <dbReference type="ARBA" id="ARBA00022723"/>
    </source>
</evidence>
<dbReference type="EC" id="7.1.1.9" evidence="15"/>
<evidence type="ECO:0000256" key="9">
    <source>
        <dbReference type="ARBA" id="ARBA00022989"/>
    </source>
</evidence>
<dbReference type="GO" id="GO:0005886">
    <property type="term" value="C:plasma membrane"/>
    <property type="evidence" value="ECO:0007669"/>
    <property type="project" value="UniProtKB-SubCell"/>
</dbReference>
<evidence type="ECO:0000256" key="17">
    <source>
        <dbReference type="SAM" id="SignalP"/>
    </source>
</evidence>
<evidence type="ECO:0000256" key="7">
    <source>
        <dbReference type="ARBA" id="ARBA00022967"/>
    </source>
</evidence>
<evidence type="ECO:0000256" key="10">
    <source>
        <dbReference type="ARBA" id="ARBA00023008"/>
    </source>
</evidence>
<keyword evidence="11 16" id="KW-0472">Membrane</keyword>
<evidence type="ECO:0000256" key="1">
    <source>
        <dbReference type="ARBA" id="ARBA00004141"/>
    </source>
</evidence>
<evidence type="ECO:0000259" key="19">
    <source>
        <dbReference type="PROSITE" id="PS50999"/>
    </source>
</evidence>
<comment type="function">
    <text evidence="12 15">Subunits I and II form the functional core of the enzyme complex. Electrons originating in cytochrome c are transferred via heme a and Cu(A) to the binuclear center formed by heme a3 and Cu(B).</text>
</comment>
<evidence type="ECO:0000256" key="15">
    <source>
        <dbReference type="RuleBase" id="RU004024"/>
    </source>
</evidence>
<evidence type="ECO:0000256" key="11">
    <source>
        <dbReference type="ARBA" id="ARBA00023136"/>
    </source>
</evidence>
<evidence type="ECO:0000256" key="4">
    <source>
        <dbReference type="ARBA" id="ARBA00022660"/>
    </source>
</evidence>
<dbReference type="Gene3D" id="1.10.287.90">
    <property type="match status" value="1"/>
</dbReference>
<dbReference type="InterPro" id="IPR008972">
    <property type="entry name" value="Cupredoxin"/>
</dbReference>
<sequence length="294" mass="32156">MRLTSSLLAVLAALSTLPAAAQEGLEIVGKPEQGKMGFQPAATELARDLQWLDGMINVIIIAIVLFVTALLALAAVRYNRRANATPAKFTHNSPLEIAWTIIPIVILVFIGAFSLPILFKQQEIPEGDINIKVTGYQWYWGYEYTDHEFAFDSYMIGSPATGGDNRLTPEVEEQLVEAGYSRDEFLLATDTAVVVPVGKTVVMTVTGADVIHSWTIPAFGVKQDAVPGRLAQLWFEAEKEGVYFGQCSELCGQAHAYMPITVKVVSEEAYQQWLDGAIEDYAGTPRARQVAAAE</sequence>
<dbReference type="Proteomes" id="UP000037046">
    <property type="component" value="Unassembled WGS sequence"/>
</dbReference>
<keyword evidence="3 14" id="KW-0813">Transport</keyword>
<dbReference type="PANTHER" id="PTHR22888:SF9">
    <property type="entry name" value="CYTOCHROME C OXIDASE SUBUNIT 2"/>
    <property type="match status" value="1"/>
</dbReference>
<feature type="transmembrane region" description="Helical" evidence="16">
    <location>
        <begin position="55"/>
        <end position="76"/>
    </location>
</feature>
<dbReference type="OrthoDB" id="9781261at2"/>
<dbReference type="PANTHER" id="PTHR22888">
    <property type="entry name" value="CYTOCHROME C OXIDASE, SUBUNIT II"/>
    <property type="match status" value="1"/>
</dbReference>
<keyword evidence="8 14" id="KW-0249">Electron transport</keyword>
<keyword evidence="4 14" id="KW-0679">Respiratory chain</keyword>
<comment type="catalytic activity">
    <reaction evidence="13 15">
        <text>4 Fe(II)-[cytochrome c] + O2 + 8 H(+)(in) = 4 Fe(III)-[cytochrome c] + 2 H2O + 4 H(+)(out)</text>
        <dbReference type="Rhea" id="RHEA:11436"/>
        <dbReference type="Rhea" id="RHEA-COMP:10350"/>
        <dbReference type="Rhea" id="RHEA-COMP:14399"/>
        <dbReference type="ChEBI" id="CHEBI:15377"/>
        <dbReference type="ChEBI" id="CHEBI:15378"/>
        <dbReference type="ChEBI" id="CHEBI:15379"/>
        <dbReference type="ChEBI" id="CHEBI:29033"/>
        <dbReference type="ChEBI" id="CHEBI:29034"/>
        <dbReference type="EC" id="7.1.1.9"/>
    </reaction>
</comment>
<keyword evidence="20" id="KW-0560">Oxidoreductase</keyword>
<evidence type="ECO:0000313" key="20">
    <source>
        <dbReference type="EMBL" id="KNX40071.1"/>
    </source>
</evidence>
<comment type="subcellular location">
    <subcellularLocation>
        <location evidence="14">Cell membrane</location>
        <topology evidence="14">Multi-pass membrane protein</topology>
    </subcellularLocation>
    <subcellularLocation>
        <location evidence="1">Membrane</location>
        <topology evidence="1">Multi-pass membrane protein</topology>
    </subcellularLocation>
</comment>
<dbReference type="InterPro" id="IPR014222">
    <property type="entry name" value="Cyt_c_oxidase_su2"/>
</dbReference>
<comment type="cofactor">
    <cofactor evidence="15">
        <name>Cu cation</name>
        <dbReference type="ChEBI" id="CHEBI:23378"/>
    </cofactor>
    <text evidence="15">Binds a copper A center.</text>
</comment>
<evidence type="ECO:0000256" key="2">
    <source>
        <dbReference type="ARBA" id="ARBA00007866"/>
    </source>
</evidence>
<dbReference type="GO" id="GO:0016491">
    <property type="term" value="F:oxidoreductase activity"/>
    <property type="evidence" value="ECO:0007669"/>
    <property type="project" value="UniProtKB-KW"/>
</dbReference>
<dbReference type="InterPro" id="IPR036257">
    <property type="entry name" value="Cyt_c_oxidase_su2_TM_sf"/>
</dbReference>
<comment type="caution">
    <text evidence="20">The sequence shown here is derived from an EMBL/GenBank/DDBJ whole genome shotgun (WGS) entry which is preliminary data.</text>
</comment>
<evidence type="ECO:0000256" key="16">
    <source>
        <dbReference type="SAM" id="Phobius"/>
    </source>
</evidence>
<dbReference type="GO" id="GO:0004129">
    <property type="term" value="F:cytochrome-c oxidase activity"/>
    <property type="evidence" value="ECO:0007669"/>
    <property type="project" value="UniProtKB-EC"/>
</dbReference>